<keyword evidence="4" id="KW-1185">Reference proteome</keyword>
<evidence type="ECO:0000256" key="2">
    <source>
        <dbReference type="PIRSR" id="PIRSR605754-1"/>
    </source>
</evidence>
<dbReference type="HOGENOM" id="CLU_045680_5_1_11"/>
<dbReference type="STRING" id="469383.Cwoe_5903"/>
<reference evidence="4" key="2">
    <citation type="submission" date="2010-01" db="EMBL/GenBank/DDBJ databases">
        <title>The complete genome of Conexibacter woesei DSM 14684.</title>
        <authorList>
            <consortium name="US DOE Joint Genome Institute (JGI-PGF)"/>
            <person name="Lucas S."/>
            <person name="Copeland A."/>
            <person name="Lapidus A."/>
            <person name="Glavina del Rio T."/>
            <person name="Dalin E."/>
            <person name="Tice H."/>
            <person name="Bruce D."/>
            <person name="Goodwin L."/>
            <person name="Pitluck S."/>
            <person name="Kyrpides N."/>
            <person name="Mavromatis K."/>
            <person name="Ivanova N."/>
            <person name="Mikhailova N."/>
            <person name="Chertkov O."/>
            <person name="Brettin T."/>
            <person name="Detter J.C."/>
            <person name="Han C."/>
            <person name="Larimer F."/>
            <person name="Land M."/>
            <person name="Hauser L."/>
            <person name="Markowitz V."/>
            <person name="Cheng J.-F."/>
            <person name="Hugenholtz P."/>
            <person name="Woyke T."/>
            <person name="Wu D."/>
            <person name="Pukall R."/>
            <person name="Steenblock K."/>
            <person name="Schneider S."/>
            <person name="Klenk H.-P."/>
            <person name="Eisen J.A."/>
        </authorList>
    </citation>
    <scope>NUCLEOTIDE SEQUENCE [LARGE SCALE GENOMIC DNA]</scope>
    <source>
        <strain evidence="4">DSM 14684 / CIP 108061 / JCM 11494 / NBRC 100937 / ID131577</strain>
    </source>
</reference>
<dbReference type="GO" id="GO:0016787">
    <property type="term" value="F:hydrolase activity"/>
    <property type="evidence" value="ECO:0007669"/>
    <property type="project" value="UniProtKB-KW"/>
</dbReference>
<gene>
    <name evidence="3" type="ordered locus">Cwoe_5903</name>
</gene>
<dbReference type="RefSeq" id="WP_012937354.1">
    <property type="nucleotide sequence ID" value="NC_013739.1"/>
</dbReference>
<dbReference type="Pfam" id="PF04203">
    <property type="entry name" value="Sortase"/>
    <property type="match status" value="1"/>
</dbReference>
<accession>D3F3S8</accession>
<dbReference type="AlphaFoldDB" id="D3F3S8"/>
<dbReference type="InterPro" id="IPR023365">
    <property type="entry name" value="Sortase_dom-sf"/>
</dbReference>
<feature type="active site" description="Acyl-thioester intermediate" evidence="2">
    <location>
        <position position="199"/>
    </location>
</feature>
<keyword evidence="1" id="KW-0378">Hydrolase</keyword>
<dbReference type="EMBL" id="CP001854">
    <property type="protein sequence ID" value="ADB54303.1"/>
    <property type="molecule type" value="Genomic_DNA"/>
</dbReference>
<dbReference type="CDD" id="cd05830">
    <property type="entry name" value="Sortase_E"/>
    <property type="match status" value="1"/>
</dbReference>
<sequence length="236" mass="25756" precursor="true">MRRALRALSTVLIVAGLLLIADAAVTLAWQEPVSAVMARIQQDKLSDKLQQIEQQAPTPVQRRALARLGTDRRRIAFLARVARREAQEGEPFGRLQIPQIGADDVVVNGTASDDLRKGPGHYPDTTFPGLGGTVAIAGHRTTYGAPFRKVDELSAGDEIVLEMPYARFTYAVQKTEIVEPTDTWVTRDVGYERLVLSACHPLYSAAQRIIVFAKLRSVQERGAALEAPSRDGAVGS</sequence>
<dbReference type="eggNOG" id="COG3764">
    <property type="taxonomic scope" value="Bacteria"/>
</dbReference>
<dbReference type="InterPro" id="IPR005754">
    <property type="entry name" value="Sortase"/>
</dbReference>
<proteinExistence type="predicted"/>
<evidence type="ECO:0000313" key="3">
    <source>
        <dbReference type="EMBL" id="ADB54303.1"/>
    </source>
</evidence>
<organism evidence="3 4">
    <name type="scientific">Conexibacter woesei (strain DSM 14684 / CCUG 47730 / CIP 108061 / JCM 11494 / NBRC 100937 / ID131577)</name>
    <dbReference type="NCBI Taxonomy" id="469383"/>
    <lineage>
        <taxon>Bacteria</taxon>
        <taxon>Bacillati</taxon>
        <taxon>Actinomycetota</taxon>
        <taxon>Thermoleophilia</taxon>
        <taxon>Solirubrobacterales</taxon>
        <taxon>Conexibacteraceae</taxon>
        <taxon>Conexibacter</taxon>
    </lineage>
</organism>
<evidence type="ECO:0000313" key="4">
    <source>
        <dbReference type="Proteomes" id="UP000008229"/>
    </source>
</evidence>
<dbReference type="Gene3D" id="2.40.260.10">
    <property type="entry name" value="Sortase"/>
    <property type="match status" value="1"/>
</dbReference>
<dbReference type="Proteomes" id="UP000008229">
    <property type="component" value="Chromosome"/>
</dbReference>
<reference evidence="3 4" key="1">
    <citation type="journal article" date="2010" name="Stand. Genomic Sci.">
        <title>Complete genome sequence of Conexibacter woesei type strain (ID131577).</title>
        <authorList>
            <person name="Pukall R."/>
            <person name="Lapidus A."/>
            <person name="Glavina Del Rio T."/>
            <person name="Copeland A."/>
            <person name="Tice H."/>
            <person name="Cheng J.-F."/>
            <person name="Lucas S."/>
            <person name="Chen F."/>
            <person name="Nolan M."/>
            <person name="Bruce D."/>
            <person name="Goodwin L."/>
            <person name="Pitluck S."/>
            <person name="Mavromatis K."/>
            <person name="Ivanova N."/>
            <person name="Ovchinnikova G."/>
            <person name="Pati A."/>
            <person name="Chen A."/>
            <person name="Palaniappan K."/>
            <person name="Land M."/>
            <person name="Hauser L."/>
            <person name="Chang Y.-J."/>
            <person name="Jeffries C.D."/>
            <person name="Chain P."/>
            <person name="Meincke L."/>
            <person name="Sims D."/>
            <person name="Brettin T."/>
            <person name="Detter J.C."/>
            <person name="Rohde M."/>
            <person name="Goeker M."/>
            <person name="Bristow J."/>
            <person name="Eisen J.A."/>
            <person name="Markowitz V."/>
            <person name="Kyrpides N.C."/>
            <person name="Klenk H.-P."/>
            <person name="Hugenholtz P."/>
        </authorList>
    </citation>
    <scope>NUCLEOTIDE SEQUENCE [LARGE SCALE GENOMIC DNA]</scope>
    <source>
        <strain evidence="4">DSM 14684 / CIP 108061 / JCM 11494 / NBRC 100937 / ID131577</strain>
    </source>
</reference>
<dbReference type="InterPro" id="IPR042003">
    <property type="entry name" value="Sortase_E"/>
</dbReference>
<evidence type="ECO:0000256" key="1">
    <source>
        <dbReference type="ARBA" id="ARBA00022801"/>
    </source>
</evidence>
<dbReference type="SUPFAM" id="SSF63817">
    <property type="entry name" value="Sortase"/>
    <property type="match status" value="1"/>
</dbReference>
<name>D3F3S8_CONWI</name>
<feature type="active site" description="Proton donor/acceptor" evidence="2">
    <location>
        <position position="139"/>
    </location>
</feature>
<protein>
    <submittedName>
        <fullName evidence="3">Sortase family protein</fullName>
    </submittedName>
</protein>
<dbReference type="KEGG" id="cwo:Cwoe_5903"/>
<dbReference type="OrthoDB" id="5242879at2"/>
<dbReference type="NCBIfam" id="TIGR01076">
    <property type="entry name" value="sortase_fam"/>
    <property type="match status" value="1"/>
</dbReference>